<feature type="chain" id="PRO_5042238038" description="Store-operated calcium entry-associated regulatory factor" evidence="16">
    <location>
        <begin position="19"/>
        <end position="298"/>
    </location>
</feature>
<evidence type="ECO:0000256" key="10">
    <source>
        <dbReference type="ARBA" id="ARBA00022989"/>
    </source>
</evidence>
<dbReference type="Pfam" id="PF06682">
    <property type="entry name" value="SARAF"/>
    <property type="match status" value="1"/>
</dbReference>
<comment type="caution">
    <text evidence="17">The sequence shown here is derived from an EMBL/GenBank/DDBJ whole genome shotgun (WGS) entry which is preliminary data.</text>
</comment>
<keyword evidence="11" id="KW-0406">Ion transport</keyword>
<keyword evidence="18" id="KW-1185">Reference proteome</keyword>
<keyword evidence="10 15" id="KW-1133">Transmembrane helix</keyword>
<evidence type="ECO:0000256" key="15">
    <source>
        <dbReference type="SAM" id="Phobius"/>
    </source>
</evidence>
<name>A0AAD5MMS8_PARTN</name>
<evidence type="ECO:0000256" key="1">
    <source>
        <dbReference type="ARBA" id="ARBA00004115"/>
    </source>
</evidence>
<dbReference type="PANTHER" id="PTHR15929">
    <property type="entry name" value="STORE-OPERATED CALCIUM ENTRY-ASSOCIATED REGULATORY FACTOR"/>
    <property type="match status" value="1"/>
</dbReference>
<proteinExistence type="inferred from homology"/>
<evidence type="ECO:0000256" key="14">
    <source>
        <dbReference type="SAM" id="MobiDB-lite"/>
    </source>
</evidence>
<dbReference type="GO" id="GO:0006816">
    <property type="term" value="P:calcium ion transport"/>
    <property type="evidence" value="ECO:0007669"/>
    <property type="project" value="UniProtKB-KW"/>
</dbReference>
<sequence length="298" mass="33039">MLLTVASIALLLVIYGDCTDERVLLRDVNTITLREGQYTTGRRVAAVPQLRCVGGGACYKYQPRVVQCVKQGFDGIDYQWKCTADMPRQYKFGMVTVTCEGYDYPDDPYILRGSCGLEYELENAEYPREVGRSKVRWPSWPSWSRWFTVENFINVIVVLFIIYVIYSMISNSGSTGRAAPRYGWFGDGFDGRPGFGGGYPGGHPRPSAPPSYDDAMGFKTPYSTGPSSSSGGPGFWTGAGLGALGGYLFGRNANPSPHHFGRADEQFIRRTEPSYADFDQPSTSEMRESTGFGGTRRR</sequence>
<keyword evidence="4" id="KW-0813">Transport</keyword>
<evidence type="ECO:0000256" key="2">
    <source>
        <dbReference type="ARBA" id="ARBA00006833"/>
    </source>
</evidence>
<evidence type="ECO:0000313" key="18">
    <source>
        <dbReference type="Proteomes" id="UP001196413"/>
    </source>
</evidence>
<reference evidence="17" key="1">
    <citation type="submission" date="2021-06" db="EMBL/GenBank/DDBJ databases">
        <title>Parelaphostrongylus tenuis whole genome reference sequence.</title>
        <authorList>
            <person name="Garwood T.J."/>
            <person name="Larsen P.A."/>
            <person name="Fountain-Jones N.M."/>
            <person name="Garbe J.R."/>
            <person name="Macchietto M.G."/>
            <person name="Kania S.A."/>
            <person name="Gerhold R.W."/>
            <person name="Richards J.E."/>
            <person name="Wolf T.M."/>
        </authorList>
    </citation>
    <scope>NUCLEOTIDE SEQUENCE</scope>
    <source>
        <strain evidence="17">MNPRO001-30</strain>
        <tissue evidence="17">Meninges</tissue>
    </source>
</reference>
<evidence type="ECO:0000256" key="16">
    <source>
        <dbReference type="SAM" id="SignalP"/>
    </source>
</evidence>
<keyword evidence="8" id="KW-0256">Endoplasmic reticulum</keyword>
<keyword evidence="12 15" id="KW-0472">Membrane</keyword>
<keyword evidence="6 15" id="KW-0812">Transmembrane</keyword>
<feature type="region of interest" description="Disordered" evidence="14">
    <location>
        <begin position="195"/>
        <end position="231"/>
    </location>
</feature>
<feature type="transmembrane region" description="Helical" evidence="15">
    <location>
        <begin position="152"/>
        <end position="169"/>
    </location>
</feature>
<organism evidence="17 18">
    <name type="scientific">Parelaphostrongylus tenuis</name>
    <name type="common">Meningeal worm</name>
    <dbReference type="NCBI Taxonomy" id="148309"/>
    <lineage>
        <taxon>Eukaryota</taxon>
        <taxon>Metazoa</taxon>
        <taxon>Ecdysozoa</taxon>
        <taxon>Nematoda</taxon>
        <taxon>Chromadorea</taxon>
        <taxon>Rhabditida</taxon>
        <taxon>Rhabditina</taxon>
        <taxon>Rhabditomorpha</taxon>
        <taxon>Strongyloidea</taxon>
        <taxon>Metastrongylidae</taxon>
        <taxon>Parelaphostrongylus</taxon>
    </lineage>
</organism>
<protein>
    <recommendedName>
        <fullName evidence="3">Store-operated calcium entry-associated regulatory factor</fullName>
    </recommendedName>
    <alternativeName>
        <fullName evidence="13">Transmembrane protein 66</fullName>
    </alternativeName>
</protein>
<evidence type="ECO:0000256" key="3">
    <source>
        <dbReference type="ARBA" id="ARBA00016584"/>
    </source>
</evidence>
<feature type="compositionally biased region" description="Low complexity" evidence="14">
    <location>
        <begin position="220"/>
        <end position="230"/>
    </location>
</feature>
<keyword evidence="7 16" id="KW-0732">Signal</keyword>
<dbReference type="InterPro" id="IPR009567">
    <property type="entry name" value="SARAF"/>
</dbReference>
<evidence type="ECO:0000256" key="12">
    <source>
        <dbReference type="ARBA" id="ARBA00023136"/>
    </source>
</evidence>
<feature type="region of interest" description="Disordered" evidence="14">
    <location>
        <begin position="258"/>
        <end position="298"/>
    </location>
</feature>
<dbReference type="AlphaFoldDB" id="A0AAD5MMS8"/>
<keyword evidence="5" id="KW-0109">Calcium transport</keyword>
<dbReference type="PANTHER" id="PTHR15929:SF0">
    <property type="entry name" value="STORE-OPERATED CALCIUM ENTRY-ASSOCIATED REGULATORY FACTOR"/>
    <property type="match status" value="1"/>
</dbReference>
<evidence type="ECO:0000256" key="9">
    <source>
        <dbReference type="ARBA" id="ARBA00022837"/>
    </source>
</evidence>
<feature type="compositionally biased region" description="Basic and acidic residues" evidence="14">
    <location>
        <begin position="261"/>
        <end position="272"/>
    </location>
</feature>
<evidence type="ECO:0000256" key="8">
    <source>
        <dbReference type="ARBA" id="ARBA00022824"/>
    </source>
</evidence>
<evidence type="ECO:0000313" key="17">
    <source>
        <dbReference type="EMBL" id="KAJ1358653.1"/>
    </source>
</evidence>
<feature type="signal peptide" evidence="16">
    <location>
        <begin position="1"/>
        <end position="18"/>
    </location>
</feature>
<comment type="subcellular location">
    <subcellularLocation>
        <location evidence="1">Endoplasmic reticulum membrane</location>
        <topology evidence="1">Single-pass type I membrane protein</topology>
    </subcellularLocation>
</comment>
<keyword evidence="9" id="KW-0106">Calcium</keyword>
<dbReference type="Proteomes" id="UP001196413">
    <property type="component" value="Unassembled WGS sequence"/>
</dbReference>
<evidence type="ECO:0000256" key="13">
    <source>
        <dbReference type="ARBA" id="ARBA00031116"/>
    </source>
</evidence>
<dbReference type="GO" id="GO:2001256">
    <property type="term" value="P:regulation of store-operated calcium entry"/>
    <property type="evidence" value="ECO:0007669"/>
    <property type="project" value="InterPro"/>
</dbReference>
<evidence type="ECO:0000256" key="7">
    <source>
        <dbReference type="ARBA" id="ARBA00022729"/>
    </source>
</evidence>
<dbReference type="EMBL" id="JAHQIW010003420">
    <property type="protein sequence ID" value="KAJ1358653.1"/>
    <property type="molecule type" value="Genomic_DNA"/>
</dbReference>
<dbReference type="GO" id="GO:0005789">
    <property type="term" value="C:endoplasmic reticulum membrane"/>
    <property type="evidence" value="ECO:0007669"/>
    <property type="project" value="UniProtKB-SubCell"/>
</dbReference>
<accession>A0AAD5MMS8</accession>
<gene>
    <name evidence="17" type="ORF">KIN20_017131</name>
</gene>
<evidence type="ECO:0000256" key="5">
    <source>
        <dbReference type="ARBA" id="ARBA00022568"/>
    </source>
</evidence>
<evidence type="ECO:0000256" key="4">
    <source>
        <dbReference type="ARBA" id="ARBA00022448"/>
    </source>
</evidence>
<evidence type="ECO:0000256" key="11">
    <source>
        <dbReference type="ARBA" id="ARBA00023065"/>
    </source>
</evidence>
<comment type="similarity">
    <text evidence="2">Belongs to the SARAF family.</text>
</comment>
<evidence type="ECO:0000256" key="6">
    <source>
        <dbReference type="ARBA" id="ARBA00022692"/>
    </source>
</evidence>